<feature type="compositionally biased region" description="Acidic residues" evidence="1">
    <location>
        <begin position="190"/>
        <end position="202"/>
    </location>
</feature>
<gene>
    <name evidence="2" type="ORF">DHEL01_v200774</name>
</gene>
<reference evidence="2" key="1">
    <citation type="submission" date="2017-09" db="EMBL/GenBank/DDBJ databases">
        <title>Polyketide synthases of a Diaporthe helianthi virulent isolate.</title>
        <authorList>
            <person name="Baroncelli R."/>
        </authorList>
    </citation>
    <scope>NUCLEOTIDE SEQUENCE [LARGE SCALE GENOMIC DNA]</scope>
    <source>
        <strain evidence="2">7/96</strain>
    </source>
</reference>
<dbReference type="Proteomes" id="UP000094444">
    <property type="component" value="Unassembled WGS sequence"/>
</dbReference>
<dbReference type="InParanoid" id="A0A2P5IE88"/>
<feature type="region of interest" description="Disordered" evidence="1">
    <location>
        <begin position="184"/>
        <end position="240"/>
    </location>
</feature>
<feature type="region of interest" description="Disordered" evidence="1">
    <location>
        <begin position="1"/>
        <end position="46"/>
    </location>
</feature>
<feature type="compositionally biased region" description="Low complexity" evidence="1">
    <location>
        <begin position="317"/>
        <end position="326"/>
    </location>
</feature>
<feature type="compositionally biased region" description="Polar residues" evidence="1">
    <location>
        <begin position="227"/>
        <end position="236"/>
    </location>
</feature>
<accession>A0A2P5IE88</accession>
<proteinExistence type="predicted"/>
<comment type="caution">
    <text evidence="2">The sequence shown here is derived from an EMBL/GenBank/DDBJ whole genome shotgun (WGS) entry which is preliminary data.</text>
</comment>
<feature type="compositionally biased region" description="Basic and acidic residues" evidence="1">
    <location>
        <begin position="210"/>
        <end position="226"/>
    </location>
</feature>
<dbReference type="EMBL" id="MAVT02000031">
    <property type="protein sequence ID" value="POS80807.1"/>
    <property type="molecule type" value="Genomic_DNA"/>
</dbReference>
<dbReference type="AlphaFoldDB" id="A0A2P5IE88"/>
<protein>
    <submittedName>
        <fullName evidence="2">Uncharacterized protein</fullName>
    </submittedName>
</protein>
<organism evidence="2 3">
    <name type="scientific">Diaporthe helianthi</name>
    <dbReference type="NCBI Taxonomy" id="158607"/>
    <lineage>
        <taxon>Eukaryota</taxon>
        <taxon>Fungi</taxon>
        <taxon>Dikarya</taxon>
        <taxon>Ascomycota</taxon>
        <taxon>Pezizomycotina</taxon>
        <taxon>Sordariomycetes</taxon>
        <taxon>Sordariomycetidae</taxon>
        <taxon>Diaporthales</taxon>
        <taxon>Diaporthaceae</taxon>
        <taxon>Diaporthe</taxon>
    </lineage>
</organism>
<name>A0A2P5IE88_DIAHE</name>
<feature type="compositionally biased region" description="Polar residues" evidence="1">
    <location>
        <begin position="9"/>
        <end position="18"/>
    </location>
</feature>
<feature type="region of interest" description="Disordered" evidence="1">
    <location>
        <begin position="317"/>
        <end position="337"/>
    </location>
</feature>
<sequence>MVSHKTKSQRGSNATTSGVAAAGKTPLIGPSQSQTHQETGAAKFEVKSKDTAKVKFLELAENNRRLGEAAANRVQVKKAAEESRLADAGLDKILQTISKLETQKTTAAAKSVTRNVRTLDKKQSKPASDKVWDGFITDKPPFPLTELIALKPSSSFANFYAYARRNGRTGMIKTDLIQDILNNSSRVPLDDDDDDDDDDEDMMSAVEPQPKTHKDKVAVQKKESKYTPRQNATQQGAADANLSTEDEIAMQTFEQVCDELKTYIDDMETGSGADSKMQQTRVCIEALTAMSNKAKELGRHSVAQHSTVAAAAASSSSSWSSSMSSSTGRNITKRDPKKNVTFPSLEVKNLVDANIDDFKLEAHEEKLIGTYPGLEQLWQQWKKAHTRELADHDDQGPMSYSEAARAAARYYALTSAYLKPL</sequence>
<evidence type="ECO:0000313" key="2">
    <source>
        <dbReference type="EMBL" id="POS80807.1"/>
    </source>
</evidence>
<dbReference type="OrthoDB" id="5244401at2759"/>
<keyword evidence="3" id="KW-1185">Reference proteome</keyword>
<evidence type="ECO:0000313" key="3">
    <source>
        <dbReference type="Proteomes" id="UP000094444"/>
    </source>
</evidence>
<evidence type="ECO:0000256" key="1">
    <source>
        <dbReference type="SAM" id="MobiDB-lite"/>
    </source>
</evidence>